<keyword evidence="5" id="KW-0680">Restriction system</keyword>
<keyword evidence="3 7" id="KW-0808">Transferase</keyword>
<gene>
    <name evidence="9" type="primary">dcm</name>
    <name evidence="9" type="ORF">GSH16_13980</name>
</gene>
<evidence type="ECO:0000256" key="1">
    <source>
        <dbReference type="ARBA" id="ARBA00011975"/>
    </source>
</evidence>
<dbReference type="InterPro" id="IPR001525">
    <property type="entry name" value="C5_MeTfrase"/>
</dbReference>
<dbReference type="AlphaFoldDB" id="A0A6B0TZZ8"/>
<dbReference type="PRINTS" id="PR00105">
    <property type="entry name" value="C5METTRFRASE"/>
</dbReference>
<proteinExistence type="inferred from homology"/>
<keyword evidence="2 7" id="KW-0489">Methyltransferase</keyword>
<dbReference type="InterPro" id="IPR050390">
    <property type="entry name" value="C5-Methyltransferase"/>
</dbReference>
<keyword evidence="10" id="KW-1185">Reference proteome</keyword>
<dbReference type="Gene3D" id="3.90.120.10">
    <property type="entry name" value="DNA Methylase, subunit A, domain 2"/>
    <property type="match status" value="1"/>
</dbReference>
<name>A0A6B0TZZ8_9RHOB</name>
<comment type="similarity">
    <text evidence="7 8">Belongs to the class I-like SAM-binding methyltransferase superfamily. C5-methyltransferase family.</text>
</comment>
<evidence type="ECO:0000313" key="10">
    <source>
        <dbReference type="Proteomes" id="UP000436016"/>
    </source>
</evidence>
<dbReference type="Gene3D" id="3.40.50.150">
    <property type="entry name" value="Vaccinia Virus protein VP39"/>
    <property type="match status" value="1"/>
</dbReference>
<feature type="active site" evidence="7">
    <location>
        <position position="182"/>
    </location>
</feature>
<protein>
    <recommendedName>
        <fullName evidence="1">DNA (cytosine-5-)-methyltransferase</fullName>
        <ecNumber evidence="1">2.1.1.37</ecNumber>
    </recommendedName>
</protein>
<dbReference type="NCBIfam" id="TIGR00675">
    <property type="entry name" value="dcm"/>
    <property type="match status" value="1"/>
</dbReference>
<sequence length="556" mass="62484">MQSTPQQELRLRVLSTDAAHHPRSGLGIDDVHHLISLPCLRKPGKRRGRSSEVSKPVQIVDLFSGPGGLGEGFSSCRRNDGSRVYEIAVSIEKDPAAHKTLRLRAFLRQFEEYPPEYYSWIAGKRECPDWKELYPRQWKAAENEALCAELGKPETAAMLSERISATKRLAGDRTLLIGGPPCQAYSLAGRSRNAGIRDYRPKDDDRHFLYREYCRVLNELSPAVFVMENVKGMLSSSVEGLAIFEQVVSDLERAGPGYRLVSLSADLQSDANPEPRDFVIRAEDHGVPQARHRVIIVGIRSDIVGKFTLKLQRRNAWVPVRDMLTGLPRLRSGLSRRDDEHAWYDAVVDATETVGKIIRDYPGNNFSGFLDELERVEERLLTTSQLGRASNARKPLSRKLQTELAAFLDDPNLIGVSGHETRGHMPSDLARYLYAASFAKVEGVSPRAHQFPDILAPKHKNWKTGKFNDRFRVQIGTAPASTVTSHISKDGHYFIHPDPTQCRSLTVREAARLQTFPDDYHFMGNRTEQFVQVGNAVPPFLARQIADTLLPVFESL</sequence>
<dbReference type="PANTHER" id="PTHR10629:SF52">
    <property type="entry name" value="DNA (CYTOSINE-5)-METHYLTRANSFERASE 1"/>
    <property type="match status" value="1"/>
</dbReference>
<dbReference type="PROSITE" id="PS51679">
    <property type="entry name" value="SAM_MT_C5"/>
    <property type="match status" value="1"/>
</dbReference>
<evidence type="ECO:0000256" key="3">
    <source>
        <dbReference type="ARBA" id="ARBA00022679"/>
    </source>
</evidence>
<evidence type="ECO:0000256" key="2">
    <source>
        <dbReference type="ARBA" id="ARBA00022603"/>
    </source>
</evidence>
<dbReference type="InterPro" id="IPR029063">
    <property type="entry name" value="SAM-dependent_MTases_sf"/>
</dbReference>
<dbReference type="SUPFAM" id="SSF53335">
    <property type="entry name" value="S-adenosyl-L-methionine-dependent methyltransferases"/>
    <property type="match status" value="1"/>
</dbReference>
<evidence type="ECO:0000256" key="7">
    <source>
        <dbReference type="PROSITE-ProRule" id="PRU01016"/>
    </source>
</evidence>
<dbReference type="Pfam" id="PF00145">
    <property type="entry name" value="DNA_methylase"/>
    <property type="match status" value="1"/>
</dbReference>
<dbReference type="GO" id="GO:0003886">
    <property type="term" value="F:DNA (cytosine-5-)-methyltransferase activity"/>
    <property type="evidence" value="ECO:0007669"/>
    <property type="project" value="UniProtKB-EC"/>
</dbReference>
<dbReference type="GO" id="GO:0032259">
    <property type="term" value="P:methylation"/>
    <property type="evidence" value="ECO:0007669"/>
    <property type="project" value="UniProtKB-KW"/>
</dbReference>
<dbReference type="GO" id="GO:0044027">
    <property type="term" value="P:negative regulation of gene expression via chromosomal CpG island methylation"/>
    <property type="evidence" value="ECO:0007669"/>
    <property type="project" value="TreeGrafter"/>
</dbReference>
<accession>A0A6B0TZZ8</accession>
<dbReference type="EMBL" id="WUWG01000006">
    <property type="protein sequence ID" value="MXU66554.1"/>
    <property type="molecule type" value="Genomic_DNA"/>
</dbReference>
<evidence type="ECO:0000256" key="6">
    <source>
        <dbReference type="ARBA" id="ARBA00047422"/>
    </source>
</evidence>
<evidence type="ECO:0000256" key="8">
    <source>
        <dbReference type="RuleBase" id="RU000416"/>
    </source>
</evidence>
<evidence type="ECO:0000313" key="9">
    <source>
        <dbReference type="EMBL" id="MXU66554.1"/>
    </source>
</evidence>
<comment type="caution">
    <text evidence="9">The sequence shown here is derived from an EMBL/GenBank/DDBJ whole genome shotgun (WGS) entry which is preliminary data.</text>
</comment>
<reference evidence="9 10" key="1">
    <citation type="submission" date="2019-12" db="EMBL/GenBank/DDBJ databases">
        <title>Strain KN286 was isolated from seawater, which was collected from Caroline Seamount in the tropical western Pacific.</title>
        <authorList>
            <person name="Wang Q."/>
        </authorList>
    </citation>
    <scope>NUCLEOTIDE SEQUENCE [LARGE SCALE GENOMIC DNA]</scope>
    <source>
        <strain evidence="9 10">KN286</strain>
    </source>
</reference>
<dbReference type="Proteomes" id="UP000436016">
    <property type="component" value="Unassembled WGS sequence"/>
</dbReference>
<dbReference type="GO" id="GO:0003677">
    <property type="term" value="F:DNA binding"/>
    <property type="evidence" value="ECO:0007669"/>
    <property type="project" value="TreeGrafter"/>
</dbReference>
<dbReference type="GO" id="GO:0009307">
    <property type="term" value="P:DNA restriction-modification system"/>
    <property type="evidence" value="ECO:0007669"/>
    <property type="project" value="UniProtKB-KW"/>
</dbReference>
<evidence type="ECO:0000256" key="5">
    <source>
        <dbReference type="ARBA" id="ARBA00022747"/>
    </source>
</evidence>
<keyword evidence="4 7" id="KW-0949">S-adenosyl-L-methionine</keyword>
<dbReference type="PANTHER" id="PTHR10629">
    <property type="entry name" value="CYTOSINE-SPECIFIC METHYLTRANSFERASE"/>
    <property type="match status" value="1"/>
</dbReference>
<evidence type="ECO:0000256" key="4">
    <source>
        <dbReference type="ARBA" id="ARBA00022691"/>
    </source>
</evidence>
<organism evidence="9 10">
    <name type="scientific">Oceanomicrobium pacificus</name>
    <dbReference type="NCBI Taxonomy" id="2692916"/>
    <lineage>
        <taxon>Bacteria</taxon>
        <taxon>Pseudomonadati</taxon>
        <taxon>Pseudomonadota</taxon>
        <taxon>Alphaproteobacteria</taxon>
        <taxon>Rhodobacterales</taxon>
        <taxon>Paracoccaceae</taxon>
        <taxon>Oceanomicrobium</taxon>
    </lineage>
</organism>
<comment type="catalytic activity">
    <reaction evidence="6">
        <text>a 2'-deoxycytidine in DNA + S-adenosyl-L-methionine = a 5-methyl-2'-deoxycytidine in DNA + S-adenosyl-L-homocysteine + H(+)</text>
        <dbReference type="Rhea" id="RHEA:13681"/>
        <dbReference type="Rhea" id="RHEA-COMP:11369"/>
        <dbReference type="Rhea" id="RHEA-COMP:11370"/>
        <dbReference type="ChEBI" id="CHEBI:15378"/>
        <dbReference type="ChEBI" id="CHEBI:57856"/>
        <dbReference type="ChEBI" id="CHEBI:59789"/>
        <dbReference type="ChEBI" id="CHEBI:85452"/>
        <dbReference type="ChEBI" id="CHEBI:85454"/>
        <dbReference type="EC" id="2.1.1.37"/>
    </reaction>
</comment>
<dbReference type="EC" id="2.1.1.37" evidence="1"/>